<dbReference type="InterPro" id="IPR040324">
    <property type="entry name" value="WDR44/Dgr2"/>
</dbReference>
<sequence>MPTFFSFPSSRRLYNAESQISTCFTYDGTHIVSASEDSNVYFWNYRIEGPKAQPKNHWSSEHFFSNNASVVIPWCSNTSRCYFSMSGASVSRDLSFGIQRYTEERGSKQSRFSSANNLSLSYGFFSDSVSKGSANWPEEKLPSNSLLISSTKCKSQHKFISQCKSPIVGSSSCNSELGWTDQNISKLWITNSTLNLFSPFVLMDFKDDSSKASC</sequence>
<dbReference type="InterPro" id="IPR036322">
    <property type="entry name" value="WD40_repeat_dom_sf"/>
</dbReference>
<accession>A0A2P5BYX2</accession>
<organism evidence="3 4">
    <name type="scientific">Parasponia andersonii</name>
    <name type="common">Sponia andersonii</name>
    <dbReference type="NCBI Taxonomy" id="3476"/>
    <lineage>
        <taxon>Eukaryota</taxon>
        <taxon>Viridiplantae</taxon>
        <taxon>Streptophyta</taxon>
        <taxon>Embryophyta</taxon>
        <taxon>Tracheophyta</taxon>
        <taxon>Spermatophyta</taxon>
        <taxon>Magnoliopsida</taxon>
        <taxon>eudicotyledons</taxon>
        <taxon>Gunneridae</taxon>
        <taxon>Pentapetalae</taxon>
        <taxon>rosids</taxon>
        <taxon>fabids</taxon>
        <taxon>Rosales</taxon>
        <taxon>Cannabaceae</taxon>
        <taxon>Parasponia</taxon>
    </lineage>
</organism>
<evidence type="ECO:0000313" key="4">
    <source>
        <dbReference type="Proteomes" id="UP000237105"/>
    </source>
</evidence>
<protein>
    <submittedName>
        <fullName evidence="3">Guanine nucleotide-binding protein, beta subunit</fullName>
    </submittedName>
</protein>
<proteinExistence type="predicted"/>
<reference evidence="4" key="1">
    <citation type="submission" date="2016-06" db="EMBL/GenBank/DDBJ databases">
        <title>Parallel loss of symbiosis genes in relatives of nitrogen-fixing non-legume Parasponia.</title>
        <authorList>
            <person name="Van Velzen R."/>
            <person name="Holmer R."/>
            <person name="Bu F."/>
            <person name="Rutten L."/>
            <person name="Van Zeijl A."/>
            <person name="Liu W."/>
            <person name="Santuari L."/>
            <person name="Cao Q."/>
            <person name="Sharma T."/>
            <person name="Shen D."/>
            <person name="Roswanjaya Y."/>
            <person name="Wardhani T."/>
            <person name="Kalhor M.S."/>
            <person name="Jansen J."/>
            <person name="Van den Hoogen J."/>
            <person name="Gungor B."/>
            <person name="Hartog M."/>
            <person name="Hontelez J."/>
            <person name="Verver J."/>
            <person name="Yang W.-C."/>
            <person name="Schijlen E."/>
            <person name="Repin R."/>
            <person name="Schilthuizen M."/>
            <person name="Schranz E."/>
            <person name="Heidstra R."/>
            <person name="Miyata K."/>
            <person name="Fedorova E."/>
            <person name="Kohlen W."/>
            <person name="Bisseling T."/>
            <person name="Smit S."/>
            <person name="Geurts R."/>
        </authorList>
    </citation>
    <scope>NUCLEOTIDE SEQUENCE [LARGE SCALE GENOMIC DNA]</scope>
    <source>
        <strain evidence="4">cv. WU1-14</strain>
    </source>
</reference>
<dbReference type="PANTHER" id="PTHR14221">
    <property type="entry name" value="WD REPEAT DOMAIN 44"/>
    <property type="match status" value="1"/>
</dbReference>
<keyword evidence="1" id="KW-0853">WD repeat</keyword>
<dbReference type="SUPFAM" id="SSF50978">
    <property type="entry name" value="WD40 repeat-like"/>
    <property type="match status" value="1"/>
</dbReference>
<dbReference type="EMBL" id="JXTB01000200">
    <property type="protein sequence ID" value="PON53990.1"/>
    <property type="molecule type" value="Genomic_DNA"/>
</dbReference>
<evidence type="ECO:0000256" key="2">
    <source>
        <dbReference type="ARBA" id="ARBA00022737"/>
    </source>
</evidence>
<dbReference type="AlphaFoldDB" id="A0A2P5BYX2"/>
<name>A0A2P5BYX2_PARAD</name>
<dbReference type="OrthoDB" id="1743324at2759"/>
<evidence type="ECO:0000313" key="3">
    <source>
        <dbReference type="EMBL" id="PON53990.1"/>
    </source>
</evidence>
<keyword evidence="2" id="KW-0677">Repeat</keyword>
<dbReference type="PANTHER" id="PTHR14221:SF0">
    <property type="entry name" value="WD REPEAT-CONTAINING PROTEIN 44"/>
    <property type="match status" value="1"/>
</dbReference>
<keyword evidence="4" id="KW-1185">Reference proteome</keyword>
<gene>
    <name evidence="3" type="ORF">PanWU01x14_198680</name>
</gene>
<evidence type="ECO:0000256" key="1">
    <source>
        <dbReference type="ARBA" id="ARBA00022574"/>
    </source>
</evidence>
<comment type="caution">
    <text evidence="3">The sequence shown here is derived from an EMBL/GenBank/DDBJ whole genome shotgun (WGS) entry which is preliminary data.</text>
</comment>
<dbReference type="STRING" id="3476.A0A2P5BYX2"/>
<dbReference type="Proteomes" id="UP000237105">
    <property type="component" value="Unassembled WGS sequence"/>
</dbReference>